<dbReference type="PROSITE" id="PS52029">
    <property type="entry name" value="LD_TPASE"/>
    <property type="match status" value="1"/>
</dbReference>
<evidence type="ECO:0000256" key="5">
    <source>
        <dbReference type="ARBA" id="ARBA00022984"/>
    </source>
</evidence>
<dbReference type="AlphaFoldDB" id="A0A5B8A7M0"/>
<comment type="similarity">
    <text evidence="2">Belongs to the YkuD family.</text>
</comment>
<evidence type="ECO:0000259" key="8">
    <source>
        <dbReference type="PROSITE" id="PS52029"/>
    </source>
</evidence>
<feature type="active site" description="Nucleophile" evidence="7">
    <location>
        <position position="157"/>
    </location>
</feature>
<keyword evidence="4 7" id="KW-0133">Cell shape</keyword>
<dbReference type="OrthoDB" id="9809748at2"/>
<dbReference type="Proteomes" id="UP000305398">
    <property type="component" value="Chromosome"/>
</dbReference>
<dbReference type="GO" id="GO:0016740">
    <property type="term" value="F:transferase activity"/>
    <property type="evidence" value="ECO:0007669"/>
    <property type="project" value="UniProtKB-KW"/>
</dbReference>
<sequence>MLALGLLATLGARSSAPSFREQQLQYPRVRAAYAAKWPELQRLLVSHGIRASELEIFVRAFKIGRRLEVWGRNRGDAQLQLLRTYFIAGTSGTLGPKRCAGDGQVPEGFYSVNRFNPNSLYHLSLGLDYPNNSDMLLSGSDPGGDIFIHGSDQTIGCLPITDALIEEVYVLAVEARNAGQATIPVHIFPFELRDENLTTYQHHAHHYFWQSLQPGYQYFEKHHDLPKVLVQPTGLYAFE</sequence>
<dbReference type="KEGG" id="hyj:FHG12_13175"/>
<evidence type="ECO:0000256" key="3">
    <source>
        <dbReference type="ARBA" id="ARBA00022679"/>
    </source>
</evidence>
<protein>
    <recommendedName>
        <fullName evidence="8">L,D-TPase catalytic domain-containing protein</fullName>
    </recommendedName>
</protein>
<dbReference type="PANTHER" id="PTHR36699:SF1">
    <property type="entry name" value="L,D-TRANSPEPTIDASE YAFK-RELATED"/>
    <property type="match status" value="1"/>
</dbReference>
<evidence type="ECO:0000313" key="10">
    <source>
        <dbReference type="Proteomes" id="UP000305398"/>
    </source>
</evidence>
<feature type="active site" description="Proton donor/acceptor" evidence="7">
    <location>
        <position position="149"/>
    </location>
</feature>
<gene>
    <name evidence="9" type="ORF">FHG12_13175</name>
</gene>
<feature type="domain" description="L,D-TPase catalytic" evidence="8">
    <location>
        <begin position="56"/>
        <end position="188"/>
    </location>
</feature>
<evidence type="ECO:0000256" key="4">
    <source>
        <dbReference type="ARBA" id="ARBA00022960"/>
    </source>
</evidence>
<proteinExistence type="inferred from homology"/>
<keyword evidence="5 7" id="KW-0573">Peptidoglycan synthesis</keyword>
<organism evidence="9 10">
    <name type="scientific">Hymenobacter jejuensis</name>
    <dbReference type="NCBI Taxonomy" id="2502781"/>
    <lineage>
        <taxon>Bacteria</taxon>
        <taxon>Pseudomonadati</taxon>
        <taxon>Bacteroidota</taxon>
        <taxon>Cytophagia</taxon>
        <taxon>Cytophagales</taxon>
        <taxon>Hymenobacteraceae</taxon>
        <taxon>Hymenobacter</taxon>
    </lineage>
</organism>
<dbReference type="EMBL" id="CP040896">
    <property type="protein sequence ID" value="QDA62572.1"/>
    <property type="molecule type" value="Genomic_DNA"/>
</dbReference>
<comment type="pathway">
    <text evidence="1 7">Cell wall biogenesis; peptidoglycan biosynthesis.</text>
</comment>
<dbReference type="GO" id="GO:0009252">
    <property type="term" value="P:peptidoglycan biosynthetic process"/>
    <property type="evidence" value="ECO:0007669"/>
    <property type="project" value="UniProtKB-KW"/>
</dbReference>
<name>A0A5B8A7M0_9BACT</name>
<evidence type="ECO:0000313" key="9">
    <source>
        <dbReference type="EMBL" id="QDA62572.1"/>
    </source>
</evidence>
<dbReference type="PANTHER" id="PTHR36699">
    <property type="entry name" value="LD-TRANSPEPTIDASE"/>
    <property type="match status" value="1"/>
</dbReference>
<evidence type="ECO:0000256" key="1">
    <source>
        <dbReference type="ARBA" id="ARBA00004752"/>
    </source>
</evidence>
<keyword evidence="10" id="KW-1185">Reference proteome</keyword>
<dbReference type="GO" id="GO:0071555">
    <property type="term" value="P:cell wall organization"/>
    <property type="evidence" value="ECO:0007669"/>
    <property type="project" value="UniProtKB-UniRule"/>
</dbReference>
<dbReference type="GO" id="GO:0008360">
    <property type="term" value="P:regulation of cell shape"/>
    <property type="evidence" value="ECO:0007669"/>
    <property type="project" value="UniProtKB-UniRule"/>
</dbReference>
<reference evidence="9 10" key="1">
    <citation type="submission" date="2019-06" db="EMBL/GenBank/DDBJ databases">
        <authorList>
            <person name="Srinivasan S."/>
        </authorList>
    </citation>
    <scope>NUCLEOTIDE SEQUENCE [LARGE SCALE GENOMIC DNA]</scope>
    <source>
        <strain evidence="9 10">17J68-5</strain>
    </source>
</reference>
<accession>A0A5B8A7M0</accession>
<dbReference type="SUPFAM" id="SSF141523">
    <property type="entry name" value="L,D-transpeptidase catalytic domain-like"/>
    <property type="match status" value="1"/>
</dbReference>
<keyword evidence="6 7" id="KW-0961">Cell wall biogenesis/degradation</keyword>
<dbReference type="InterPro" id="IPR038063">
    <property type="entry name" value="Transpep_catalytic_dom"/>
</dbReference>
<dbReference type="InterPro" id="IPR005490">
    <property type="entry name" value="LD_TPept_cat_dom"/>
</dbReference>
<evidence type="ECO:0000256" key="7">
    <source>
        <dbReference type="PROSITE-ProRule" id="PRU01373"/>
    </source>
</evidence>
<dbReference type="GO" id="GO:0004180">
    <property type="term" value="F:carboxypeptidase activity"/>
    <property type="evidence" value="ECO:0007669"/>
    <property type="project" value="UniProtKB-ARBA"/>
</dbReference>
<keyword evidence="3" id="KW-0808">Transferase</keyword>
<evidence type="ECO:0000256" key="2">
    <source>
        <dbReference type="ARBA" id="ARBA00005992"/>
    </source>
</evidence>
<evidence type="ECO:0000256" key="6">
    <source>
        <dbReference type="ARBA" id="ARBA00023316"/>
    </source>
</evidence>